<dbReference type="PANTHER" id="PTHR44591:SF3">
    <property type="entry name" value="RESPONSE REGULATORY DOMAIN-CONTAINING PROTEIN"/>
    <property type="match status" value="1"/>
</dbReference>
<protein>
    <submittedName>
        <fullName evidence="4">Response regulator</fullName>
    </submittedName>
</protein>
<dbReference type="PROSITE" id="PS50110">
    <property type="entry name" value="RESPONSE_REGULATORY"/>
    <property type="match status" value="1"/>
</dbReference>
<dbReference type="Pfam" id="PF00072">
    <property type="entry name" value="Response_reg"/>
    <property type="match status" value="1"/>
</dbReference>
<evidence type="ECO:0000256" key="2">
    <source>
        <dbReference type="PROSITE-ProRule" id="PRU00169"/>
    </source>
</evidence>
<gene>
    <name evidence="4" type="ORF">IBL28_01655</name>
</gene>
<proteinExistence type="predicted"/>
<dbReference type="GO" id="GO:0000160">
    <property type="term" value="P:phosphorelay signal transduction system"/>
    <property type="evidence" value="ECO:0007669"/>
    <property type="project" value="InterPro"/>
</dbReference>
<sequence>MKVLIVEDDIVFCKLLTKYLNNNSVNTNDAQSAEAAKKLLAAETFDFVVIDYKLPDEDGLAVLQWMDQEHIEARKILMSRFEDETVIRKATDLGVKKFIKKPIKPNELLELIRELK</sequence>
<keyword evidence="5" id="KW-1185">Reference proteome</keyword>
<accession>A0A926JP06</accession>
<dbReference type="Proteomes" id="UP000653730">
    <property type="component" value="Unassembled WGS sequence"/>
</dbReference>
<dbReference type="SUPFAM" id="SSF52172">
    <property type="entry name" value="CheY-like"/>
    <property type="match status" value="1"/>
</dbReference>
<organism evidence="4 5">
    <name type="scientific">Sinomicrobium weinanense</name>
    <dbReference type="NCBI Taxonomy" id="2842200"/>
    <lineage>
        <taxon>Bacteria</taxon>
        <taxon>Pseudomonadati</taxon>
        <taxon>Bacteroidota</taxon>
        <taxon>Flavobacteriia</taxon>
        <taxon>Flavobacteriales</taxon>
        <taxon>Flavobacteriaceae</taxon>
        <taxon>Sinomicrobium</taxon>
    </lineage>
</organism>
<dbReference type="InterPro" id="IPR001789">
    <property type="entry name" value="Sig_transdc_resp-reg_receiver"/>
</dbReference>
<feature type="domain" description="Response regulatory" evidence="3">
    <location>
        <begin position="2"/>
        <end position="116"/>
    </location>
</feature>
<feature type="modified residue" description="4-aspartylphosphate" evidence="2">
    <location>
        <position position="51"/>
    </location>
</feature>
<evidence type="ECO:0000256" key="1">
    <source>
        <dbReference type="ARBA" id="ARBA00022553"/>
    </source>
</evidence>
<evidence type="ECO:0000259" key="3">
    <source>
        <dbReference type="PROSITE" id="PS50110"/>
    </source>
</evidence>
<evidence type="ECO:0000313" key="5">
    <source>
        <dbReference type="Proteomes" id="UP000653730"/>
    </source>
</evidence>
<evidence type="ECO:0000313" key="4">
    <source>
        <dbReference type="EMBL" id="MBC9794658.1"/>
    </source>
</evidence>
<dbReference type="EMBL" id="JACVDC010000002">
    <property type="protein sequence ID" value="MBC9794658.1"/>
    <property type="molecule type" value="Genomic_DNA"/>
</dbReference>
<reference evidence="4 5" key="1">
    <citation type="submission" date="2020-09" db="EMBL/GenBank/DDBJ databases">
        <title>Sinomicrobium weinanense sp. nov., a halophilic bacteria isolated from saline-alkali soil.</title>
        <authorList>
            <person name="Wu P."/>
            <person name="Ren H."/>
            <person name="Mei Y."/>
            <person name="Liang Y."/>
            <person name="Chen Z."/>
        </authorList>
    </citation>
    <scope>NUCLEOTIDE SEQUENCE [LARGE SCALE GENOMIC DNA]</scope>
    <source>
        <strain evidence="4 5">FJxs</strain>
    </source>
</reference>
<dbReference type="InterPro" id="IPR050595">
    <property type="entry name" value="Bact_response_regulator"/>
</dbReference>
<dbReference type="PANTHER" id="PTHR44591">
    <property type="entry name" value="STRESS RESPONSE REGULATOR PROTEIN 1"/>
    <property type="match status" value="1"/>
</dbReference>
<keyword evidence="1 2" id="KW-0597">Phosphoprotein</keyword>
<dbReference type="InterPro" id="IPR011006">
    <property type="entry name" value="CheY-like_superfamily"/>
</dbReference>
<name>A0A926JP06_9FLAO</name>
<dbReference type="Gene3D" id="3.40.50.2300">
    <property type="match status" value="1"/>
</dbReference>
<dbReference type="AlphaFoldDB" id="A0A926JP06"/>
<comment type="caution">
    <text evidence="4">The sequence shown here is derived from an EMBL/GenBank/DDBJ whole genome shotgun (WGS) entry which is preliminary data.</text>
</comment>
<dbReference type="SMART" id="SM00448">
    <property type="entry name" value="REC"/>
    <property type="match status" value="1"/>
</dbReference>
<dbReference type="CDD" id="cd00156">
    <property type="entry name" value="REC"/>
    <property type="match status" value="1"/>
</dbReference>